<dbReference type="EMBL" id="SRLO01005262">
    <property type="protein sequence ID" value="TNN29747.1"/>
    <property type="molecule type" value="Genomic_DNA"/>
</dbReference>
<name>A0A4Z2ELB0_9TELE</name>
<gene>
    <name evidence="2" type="ORF">EYF80_060105</name>
</gene>
<proteinExistence type="predicted"/>
<reference evidence="2 3" key="1">
    <citation type="submission" date="2019-03" db="EMBL/GenBank/DDBJ databases">
        <title>First draft genome of Liparis tanakae, snailfish: a comprehensive survey of snailfish specific genes.</title>
        <authorList>
            <person name="Kim W."/>
            <person name="Song I."/>
            <person name="Jeong J.-H."/>
            <person name="Kim D."/>
            <person name="Kim S."/>
            <person name="Ryu S."/>
            <person name="Song J.Y."/>
            <person name="Lee S.K."/>
        </authorList>
    </citation>
    <scope>NUCLEOTIDE SEQUENCE [LARGE SCALE GENOMIC DNA]</scope>
    <source>
        <tissue evidence="2">Muscle</tissue>
    </source>
</reference>
<evidence type="ECO:0000313" key="2">
    <source>
        <dbReference type="EMBL" id="TNN29747.1"/>
    </source>
</evidence>
<dbReference type="Proteomes" id="UP000314294">
    <property type="component" value="Unassembled WGS sequence"/>
</dbReference>
<dbReference type="AlphaFoldDB" id="A0A4Z2ELB0"/>
<sequence>MASISLFLGYGLPSGAPRVRPPPYASASRLRLTPPPHASASLSDSPDVKSTMDLRQEYSAVSTCSAFSFSTCSWNTRMWSMKATTRSADMGEACRPAAASRGATWSGMEHWAAFSTNSSLHDMRNSAT</sequence>
<evidence type="ECO:0000313" key="3">
    <source>
        <dbReference type="Proteomes" id="UP000314294"/>
    </source>
</evidence>
<feature type="region of interest" description="Disordered" evidence="1">
    <location>
        <begin position="11"/>
        <end position="48"/>
    </location>
</feature>
<comment type="caution">
    <text evidence="2">The sequence shown here is derived from an EMBL/GenBank/DDBJ whole genome shotgun (WGS) entry which is preliminary data.</text>
</comment>
<keyword evidence="3" id="KW-1185">Reference proteome</keyword>
<protein>
    <submittedName>
        <fullName evidence="2">Uncharacterized protein</fullName>
    </submittedName>
</protein>
<accession>A0A4Z2ELB0</accession>
<organism evidence="2 3">
    <name type="scientific">Liparis tanakae</name>
    <name type="common">Tanaka's snailfish</name>
    <dbReference type="NCBI Taxonomy" id="230148"/>
    <lineage>
        <taxon>Eukaryota</taxon>
        <taxon>Metazoa</taxon>
        <taxon>Chordata</taxon>
        <taxon>Craniata</taxon>
        <taxon>Vertebrata</taxon>
        <taxon>Euteleostomi</taxon>
        <taxon>Actinopterygii</taxon>
        <taxon>Neopterygii</taxon>
        <taxon>Teleostei</taxon>
        <taxon>Neoteleostei</taxon>
        <taxon>Acanthomorphata</taxon>
        <taxon>Eupercaria</taxon>
        <taxon>Perciformes</taxon>
        <taxon>Cottioidei</taxon>
        <taxon>Cottales</taxon>
        <taxon>Liparidae</taxon>
        <taxon>Liparis</taxon>
    </lineage>
</organism>
<evidence type="ECO:0000256" key="1">
    <source>
        <dbReference type="SAM" id="MobiDB-lite"/>
    </source>
</evidence>